<dbReference type="SUPFAM" id="SSF57701">
    <property type="entry name" value="Zn2/Cys6 DNA-binding domain"/>
    <property type="match status" value="1"/>
</dbReference>
<dbReference type="PANTHER" id="PTHR37534">
    <property type="entry name" value="TRANSCRIPTIONAL ACTIVATOR PROTEIN UGA3"/>
    <property type="match status" value="1"/>
</dbReference>
<evidence type="ECO:0000313" key="7">
    <source>
        <dbReference type="Proteomes" id="UP000001997"/>
    </source>
</evidence>
<dbReference type="Gene3D" id="4.10.240.10">
    <property type="entry name" value="Zn(2)-C6 fungal-type DNA-binding domain"/>
    <property type="match status" value="1"/>
</dbReference>
<dbReference type="EMBL" id="CH408156">
    <property type="protein sequence ID" value="EDK37540.2"/>
    <property type="molecule type" value="Genomic_DNA"/>
</dbReference>
<dbReference type="AlphaFoldDB" id="A5DED7"/>
<name>A5DED7_PICGU</name>
<protein>
    <recommendedName>
        <fullName evidence="5">Zn(2)-C6 fungal-type domain-containing protein</fullName>
    </recommendedName>
</protein>
<dbReference type="InterPro" id="IPR021858">
    <property type="entry name" value="Fun_TF"/>
</dbReference>
<proteinExistence type="predicted"/>
<gene>
    <name evidence="6" type="ORF">PGUG_01638</name>
</gene>
<dbReference type="PROSITE" id="PS50048">
    <property type="entry name" value="ZN2_CY6_FUNGAL_2"/>
    <property type="match status" value="1"/>
</dbReference>
<feature type="domain" description="Zn(2)-C6 fungal-type" evidence="5">
    <location>
        <begin position="119"/>
        <end position="149"/>
    </location>
</feature>
<reference evidence="6 7" key="1">
    <citation type="journal article" date="2009" name="Nature">
        <title>Evolution of pathogenicity and sexual reproduction in eight Candida genomes.</title>
        <authorList>
            <person name="Butler G."/>
            <person name="Rasmussen M.D."/>
            <person name="Lin M.F."/>
            <person name="Santos M.A."/>
            <person name="Sakthikumar S."/>
            <person name="Munro C.A."/>
            <person name="Rheinbay E."/>
            <person name="Grabherr M."/>
            <person name="Forche A."/>
            <person name="Reedy J.L."/>
            <person name="Agrafioti I."/>
            <person name="Arnaud M.B."/>
            <person name="Bates S."/>
            <person name="Brown A.J."/>
            <person name="Brunke S."/>
            <person name="Costanzo M.C."/>
            <person name="Fitzpatrick D.A."/>
            <person name="de Groot P.W."/>
            <person name="Harris D."/>
            <person name="Hoyer L.L."/>
            <person name="Hube B."/>
            <person name="Klis F.M."/>
            <person name="Kodira C."/>
            <person name="Lennard N."/>
            <person name="Logue M.E."/>
            <person name="Martin R."/>
            <person name="Neiman A.M."/>
            <person name="Nikolaou E."/>
            <person name="Quail M.A."/>
            <person name="Quinn J."/>
            <person name="Santos M.C."/>
            <person name="Schmitzberger F.F."/>
            <person name="Sherlock G."/>
            <person name="Shah P."/>
            <person name="Silverstein K.A."/>
            <person name="Skrzypek M.S."/>
            <person name="Soll D."/>
            <person name="Staggs R."/>
            <person name="Stansfield I."/>
            <person name="Stumpf M.P."/>
            <person name="Sudbery P.E."/>
            <person name="Srikantha T."/>
            <person name="Zeng Q."/>
            <person name="Berman J."/>
            <person name="Berriman M."/>
            <person name="Heitman J."/>
            <person name="Gow N.A."/>
            <person name="Lorenz M.C."/>
            <person name="Birren B.W."/>
            <person name="Kellis M."/>
            <person name="Cuomo C.A."/>
        </authorList>
    </citation>
    <scope>NUCLEOTIDE SEQUENCE [LARGE SCALE GENOMIC DNA]</scope>
    <source>
        <strain evidence="7">ATCC 6260 / CBS 566 / DSM 6381 / JCM 1539 / NBRC 10279 / NRRL Y-324</strain>
    </source>
</reference>
<dbReference type="GO" id="GO:0008270">
    <property type="term" value="F:zinc ion binding"/>
    <property type="evidence" value="ECO:0007669"/>
    <property type="project" value="InterPro"/>
</dbReference>
<feature type="compositionally biased region" description="Polar residues" evidence="4">
    <location>
        <begin position="72"/>
        <end position="87"/>
    </location>
</feature>
<dbReference type="GeneID" id="5127787"/>
<dbReference type="Proteomes" id="UP000001997">
    <property type="component" value="Unassembled WGS sequence"/>
</dbReference>
<dbReference type="KEGG" id="pgu:PGUG_01638"/>
<keyword evidence="7" id="KW-1185">Reference proteome</keyword>
<dbReference type="OrthoDB" id="5419315at2759"/>
<dbReference type="SMART" id="SM00066">
    <property type="entry name" value="GAL4"/>
    <property type="match status" value="1"/>
</dbReference>
<evidence type="ECO:0000256" key="1">
    <source>
        <dbReference type="ARBA" id="ARBA00004123"/>
    </source>
</evidence>
<accession>A5DED7</accession>
<dbReference type="RefSeq" id="XP_001485967.2">
    <property type="nucleotide sequence ID" value="XM_001485917.1"/>
</dbReference>
<dbReference type="CDD" id="cd00067">
    <property type="entry name" value="GAL4"/>
    <property type="match status" value="1"/>
</dbReference>
<evidence type="ECO:0000256" key="3">
    <source>
        <dbReference type="SAM" id="Coils"/>
    </source>
</evidence>
<dbReference type="VEuPathDB" id="FungiDB:PGUG_01638"/>
<dbReference type="InterPro" id="IPR001138">
    <property type="entry name" value="Zn2Cys6_DnaBD"/>
</dbReference>
<keyword evidence="3" id="KW-0175">Coiled coil</keyword>
<dbReference type="Pfam" id="PF11951">
    <property type="entry name" value="Fungal_trans_2"/>
    <property type="match status" value="1"/>
</dbReference>
<dbReference type="InterPro" id="IPR036864">
    <property type="entry name" value="Zn2-C6_fun-type_DNA-bd_sf"/>
</dbReference>
<dbReference type="GO" id="GO:0000981">
    <property type="term" value="F:DNA-binding transcription factor activity, RNA polymerase II-specific"/>
    <property type="evidence" value="ECO:0007669"/>
    <property type="project" value="InterPro"/>
</dbReference>
<comment type="subcellular location">
    <subcellularLocation>
        <location evidence="1">Nucleus</location>
    </subcellularLocation>
</comment>
<keyword evidence="2" id="KW-0539">Nucleus</keyword>
<dbReference type="GO" id="GO:0000976">
    <property type="term" value="F:transcription cis-regulatory region binding"/>
    <property type="evidence" value="ECO:0007669"/>
    <property type="project" value="TreeGrafter"/>
</dbReference>
<feature type="coiled-coil region" evidence="3">
    <location>
        <begin position="469"/>
        <end position="496"/>
    </location>
</feature>
<dbReference type="GO" id="GO:0045944">
    <property type="term" value="P:positive regulation of transcription by RNA polymerase II"/>
    <property type="evidence" value="ECO:0007669"/>
    <property type="project" value="TreeGrafter"/>
</dbReference>
<feature type="region of interest" description="Disordered" evidence="4">
    <location>
        <begin position="63"/>
        <end position="104"/>
    </location>
</feature>
<dbReference type="PROSITE" id="PS00463">
    <property type="entry name" value="ZN2_CY6_FUNGAL_1"/>
    <property type="match status" value="1"/>
</dbReference>
<evidence type="ECO:0000256" key="2">
    <source>
        <dbReference type="ARBA" id="ARBA00023242"/>
    </source>
</evidence>
<dbReference type="eggNOG" id="ENOG502SMTS">
    <property type="taxonomic scope" value="Eukaryota"/>
</dbReference>
<evidence type="ECO:0000256" key="4">
    <source>
        <dbReference type="SAM" id="MobiDB-lite"/>
    </source>
</evidence>
<dbReference type="OMA" id="QCHEVEA"/>
<evidence type="ECO:0000313" key="6">
    <source>
        <dbReference type="EMBL" id="EDK37540.2"/>
    </source>
</evidence>
<dbReference type="GO" id="GO:0005634">
    <property type="term" value="C:nucleus"/>
    <property type="evidence" value="ECO:0007669"/>
    <property type="project" value="UniProtKB-SubCell"/>
</dbReference>
<sequence length="678" mass="77198">MHFYLLNCFRVFSKFFFPLISLGNRKRHPCTTKFNLSSRLRCCMFLTLNTLLDPVQQISDETSSKDHMIATSPMSTPTISSVTSNRISKPADLKSKSKPVSKPMHNNIILGSRYRSKTGCAGCRKRKKKCDEVHPICGSCRHRGESCEWGVVKRYKPVSPSSEETTPKISELPKLNDVEQTRTTPKLTEVTPKLTEINPNSTEIASKPTEIFPKLVSISEETKIVIQSPKSPPFSSTPSDLLQLFSPSDFLDFDMPLLSSPSSTFSLYLDEAGLRLLNFYENKVAKILSVSPESSNYFLKTFFTAASTEESLMHALAAWGGVFSDGHDSPAVKFHLEKARQLIRSTYLNREDLDTHGTYVAICYYLISMGIDICSGDVSNWYYLFNECTNLLKRRGGIVKFCQENHFSNDSKWLISNFQFHDVLSSATLKRGTSCDIEEYSRLFNNCFDMGSYGVDPYQGCIQPIFLLLGSIMNTNVELKEERDKINQEMLEANKKGLNLDNSAHRQLTLRRIRQCHEVEARYNKLLSDIHYCTPNQSQISHISHDKCEVDLHLTLFELYRLTCQIYLLLYIKQTQPSSSEVQLHFMNSLAYIESLMSSKLVPSLPMSLLICGMCCCNEYDRAQVRSIFDKLSATYTVGNVGRIWEIVQEAWKRNPHGDVCIDWTDICDEFGWKLSVC</sequence>
<dbReference type="HOGENOM" id="CLU_015493_1_2_1"/>
<organism evidence="6 7">
    <name type="scientific">Meyerozyma guilliermondii (strain ATCC 6260 / CBS 566 / DSM 6381 / JCM 1539 / NBRC 10279 / NRRL Y-324)</name>
    <name type="common">Yeast</name>
    <name type="synonym">Candida guilliermondii</name>
    <dbReference type="NCBI Taxonomy" id="294746"/>
    <lineage>
        <taxon>Eukaryota</taxon>
        <taxon>Fungi</taxon>
        <taxon>Dikarya</taxon>
        <taxon>Ascomycota</taxon>
        <taxon>Saccharomycotina</taxon>
        <taxon>Pichiomycetes</taxon>
        <taxon>Debaryomycetaceae</taxon>
        <taxon>Meyerozyma</taxon>
    </lineage>
</organism>
<evidence type="ECO:0000259" key="5">
    <source>
        <dbReference type="PROSITE" id="PS50048"/>
    </source>
</evidence>
<dbReference type="InParanoid" id="A5DED7"/>
<dbReference type="PANTHER" id="PTHR37534:SF7">
    <property type="entry name" value="TRANSCRIPTIONAL ACTIVATOR PROTEIN UGA3"/>
    <property type="match status" value="1"/>
</dbReference>
<dbReference type="Pfam" id="PF00172">
    <property type="entry name" value="Zn_clus"/>
    <property type="match status" value="1"/>
</dbReference>